<proteinExistence type="predicted"/>
<reference evidence="2 3" key="1">
    <citation type="submission" date="2018-01" db="EMBL/GenBank/DDBJ databases">
        <title>Complete genome sequence of Flavivirga eckloniae ECD14 isolated from seaweed Ecklonia cava.</title>
        <authorList>
            <person name="Lee J.H."/>
            <person name="Baik K.S."/>
            <person name="Seong C.N."/>
        </authorList>
    </citation>
    <scope>NUCLEOTIDE SEQUENCE [LARGE SCALE GENOMIC DNA]</scope>
    <source>
        <strain evidence="2 3">ECD14</strain>
    </source>
</reference>
<accession>A0A2K9PV44</accession>
<dbReference type="KEGG" id="fek:C1H87_20335"/>
<dbReference type="OrthoDB" id="1118958at2"/>
<dbReference type="RefSeq" id="WP_102757572.1">
    <property type="nucleotide sequence ID" value="NZ_CP025791.1"/>
</dbReference>
<dbReference type="AlphaFoldDB" id="A0A2K9PV44"/>
<evidence type="ECO:0000256" key="1">
    <source>
        <dbReference type="SAM" id="SignalP"/>
    </source>
</evidence>
<name>A0A2K9PV44_9FLAO</name>
<sequence>MRKKIILCVIAISFIDIALAQESNPKANNQFRIGLQFGIGLGFDNIDLFIDEDNKSSSISAGGGLKVGFTTRYIFNKKYEIGSSFIFNSSTLRPELSNVSTSFNRISIQPTFKYLIGLNPSKDQTLNIGIGYGFYTGGKLKIDAGDLGLDGTLKYDGTSGVVLLTEYEFIGVKKFGALIGIKYYSSKYDNKQPIGDSIFDKLNGDGIDLYFGFTYTL</sequence>
<gene>
    <name evidence="2" type="ORF">C1H87_20335</name>
</gene>
<keyword evidence="1" id="KW-0732">Signal</keyword>
<feature type="signal peptide" evidence="1">
    <location>
        <begin position="1"/>
        <end position="20"/>
    </location>
</feature>
<evidence type="ECO:0000313" key="2">
    <source>
        <dbReference type="EMBL" id="AUP80929.1"/>
    </source>
</evidence>
<dbReference type="Proteomes" id="UP000235826">
    <property type="component" value="Chromosome"/>
</dbReference>
<dbReference type="EMBL" id="CP025791">
    <property type="protein sequence ID" value="AUP80929.1"/>
    <property type="molecule type" value="Genomic_DNA"/>
</dbReference>
<keyword evidence="3" id="KW-1185">Reference proteome</keyword>
<organism evidence="2 3">
    <name type="scientific">Flavivirga eckloniae</name>
    <dbReference type="NCBI Taxonomy" id="1803846"/>
    <lineage>
        <taxon>Bacteria</taxon>
        <taxon>Pseudomonadati</taxon>
        <taxon>Bacteroidota</taxon>
        <taxon>Flavobacteriia</taxon>
        <taxon>Flavobacteriales</taxon>
        <taxon>Flavobacteriaceae</taxon>
        <taxon>Flavivirga</taxon>
    </lineage>
</organism>
<feature type="chain" id="PRO_5014642720" description="Outer membrane protein beta-barrel domain-containing protein" evidence="1">
    <location>
        <begin position="21"/>
        <end position="217"/>
    </location>
</feature>
<evidence type="ECO:0008006" key="4">
    <source>
        <dbReference type="Google" id="ProtNLM"/>
    </source>
</evidence>
<evidence type="ECO:0000313" key="3">
    <source>
        <dbReference type="Proteomes" id="UP000235826"/>
    </source>
</evidence>
<protein>
    <recommendedName>
        <fullName evidence="4">Outer membrane protein beta-barrel domain-containing protein</fullName>
    </recommendedName>
</protein>